<protein>
    <submittedName>
        <fullName evidence="1">(rape) hypothetical protein</fullName>
    </submittedName>
    <submittedName>
        <fullName evidence="2">BnaA05g14860D protein</fullName>
    </submittedName>
</protein>
<dbReference type="Proteomes" id="UP001295469">
    <property type="component" value="Chromosome A05"/>
</dbReference>
<accession>A0A078IIZ7</accession>
<sequence length="191" mass="20982">MERNLIKASTEPGSVGTGFDVVSNLLNELNNYSVSLEDFNLVAVSGKDNGKVENWLEAEESSEDLRRNWEKVSGVRMKKEPLNADLDGSVVPSVTSDSISDNLVSPSQFHILADLDDNENGVEELEEGELLPDTEQVPKEKVANHAPKVPKGVANKAMKHGAKSTFKTVIRTKDLKFVKATTSKKVFSRKL</sequence>
<name>A0A078IIZ7_BRANA</name>
<keyword evidence="3" id="KW-1185">Reference proteome</keyword>
<reference evidence="2 3" key="1">
    <citation type="journal article" date="2014" name="Science">
        <title>Plant genetics. Early allopolyploid evolution in the post-Neolithic Brassica napus oilseed genome.</title>
        <authorList>
            <person name="Chalhoub B."/>
            <person name="Denoeud F."/>
            <person name="Liu S."/>
            <person name="Parkin I.A."/>
            <person name="Tang H."/>
            <person name="Wang X."/>
            <person name="Chiquet J."/>
            <person name="Belcram H."/>
            <person name="Tong C."/>
            <person name="Samans B."/>
            <person name="Correa M."/>
            <person name="Da Silva C."/>
            <person name="Just J."/>
            <person name="Falentin C."/>
            <person name="Koh C.S."/>
            <person name="Le Clainche I."/>
            <person name="Bernard M."/>
            <person name="Bento P."/>
            <person name="Noel B."/>
            <person name="Labadie K."/>
            <person name="Alberti A."/>
            <person name="Charles M."/>
            <person name="Arnaud D."/>
            <person name="Guo H."/>
            <person name="Daviaud C."/>
            <person name="Alamery S."/>
            <person name="Jabbari K."/>
            <person name="Zhao M."/>
            <person name="Edger P.P."/>
            <person name="Chelaifa H."/>
            <person name="Tack D."/>
            <person name="Lassalle G."/>
            <person name="Mestiri I."/>
            <person name="Schnel N."/>
            <person name="Le Paslier M.C."/>
            <person name="Fan G."/>
            <person name="Renault V."/>
            <person name="Bayer P.E."/>
            <person name="Golicz A.A."/>
            <person name="Manoli S."/>
            <person name="Lee T.H."/>
            <person name="Thi V.H."/>
            <person name="Chalabi S."/>
            <person name="Hu Q."/>
            <person name="Fan C."/>
            <person name="Tollenaere R."/>
            <person name="Lu Y."/>
            <person name="Battail C."/>
            <person name="Shen J."/>
            <person name="Sidebottom C.H."/>
            <person name="Wang X."/>
            <person name="Canaguier A."/>
            <person name="Chauveau A."/>
            <person name="Berard A."/>
            <person name="Deniot G."/>
            <person name="Guan M."/>
            <person name="Liu Z."/>
            <person name="Sun F."/>
            <person name="Lim Y.P."/>
            <person name="Lyons E."/>
            <person name="Town C.D."/>
            <person name="Bancroft I."/>
            <person name="Wang X."/>
            <person name="Meng J."/>
            <person name="Ma J."/>
            <person name="Pires J.C."/>
            <person name="King G.J."/>
            <person name="Brunel D."/>
            <person name="Delourme R."/>
            <person name="Renard M."/>
            <person name="Aury J.M."/>
            <person name="Adams K.L."/>
            <person name="Batley J."/>
            <person name="Snowdon R.J."/>
            <person name="Tost J."/>
            <person name="Edwards D."/>
            <person name="Zhou Y."/>
            <person name="Hua W."/>
            <person name="Sharpe A.G."/>
            <person name="Paterson A.H."/>
            <person name="Guan C."/>
            <person name="Wincker P."/>
        </authorList>
    </citation>
    <scope>NUCLEOTIDE SEQUENCE [LARGE SCALE GENOMIC DNA]</scope>
    <source>
        <strain evidence="3">cv. Darmor-bzh</strain>
    </source>
</reference>
<evidence type="ECO:0000313" key="1">
    <source>
        <dbReference type="EMBL" id="CAF2097508.1"/>
    </source>
</evidence>
<organism evidence="2 3">
    <name type="scientific">Brassica napus</name>
    <name type="common">Rape</name>
    <dbReference type="NCBI Taxonomy" id="3708"/>
    <lineage>
        <taxon>Eukaryota</taxon>
        <taxon>Viridiplantae</taxon>
        <taxon>Streptophyta</taxon>
        <taxon>Embryophyta</taxon>
        <taxon>Tracheophyta</taxon>
        <taxon>Spermatophyta</taxon>
        <taxon>Magnoliopsida</taxon>
        <taxon>eudicotyledons</taxon>
        <taxon>Gunneridae</taxon>
        <taxon>Pentapetalae</taxon>
        <taxon>rosids</taxon>
        <taxon>malvids</taxon>
        <taxon>Brassicales</taxon>
        <taxon>Brassicaceae</taxon>
        <taxon>Brassiceae</taxon>
        <taxon>Brassica</taxon>
    </lineage>
</organism>
<reference evidence="1" key="3">
    <citation type="submission" date="2021-01" db="EMBL/GenBank/DDBJ databases">
        <authorList>
            <consortium name="Genoscope - CEA"/>
            <person name="William W."/>
        </authorList>
    </citation>
    <scope>NUCLEOTIDE SEQUENCE</scope>
</reference>
<dbReference type="EMBL" id="HG994359">
    <property type="protein sequence ID" value="CAF2097508.1"/>
    <property type="molecule type" value="Genomic_DNA"/>
</dbReference>
<proteinExistence type="predicted"/>
<dbReference type="PaxDb" id="3708-A0A078IIZ7"/>
<dbReference type="AlphaFoldDB" id="A0A078IIZ7"/>
<dbReference type="Gramene" id="CDY49907">
    <property type="protein sequence ID" value="CDY49907"/>
    <property type="gene ID" value="GSBRNA2T00094063001"/>
</dbReference>
<dbReference type="Proteomes" id="UP000028999">
    <property type="component" value="Unassembled WGS sequence"/>
</dbReference>
<reference evidence="2" key="2">
    <citation type="submission" date="2014-06" db="EMBL/GenBank/DDBJ databases">
        <authorList>
            <person name="Genoscope - CEA"/>
        </authorList>
    </citation>
    <scope>NUCLEOTIDE SEQUENCE</scope>
</reference>
<evidence type="ECO:0000313" key="2">
    <source>
        <dbReference type="EMBL" id="CDY49907.1"/>
    </source>
</evidence>
<gene>
    <name evidence="2" type="primary">BnaA05g14860D</name>
    <name evidence="1" type="ORF">DARMORV10_A05P19000.1</name>
    <name evidence="2" type="ORF">GSBRNA2T00094063001</name>
</gene>
<evidence type="ECO:0000313" key="3">
    <source>
        <dbReference type="Proteomes" id="UP000028999"/>
    </source>
</evidence>
<dbReference type="EMBL" id="LK032867">
    <property type="protein sequence ID" value="CDY49907.1"/>
    <property type="molecule type" value="Genomic_DNA"/>
</dbReference>